<accession>A0AAD9UIR5</accession>
<keyword evidence="4 6" id="KW-1133">Transmembrane helix</keyword>
<dbReference type="GO" id="GO:0016020">
    <property type="term" value="C:membrane"/>
    <property type="evidence" value="ECO:0007669"/>
    <property type="project" value="UniProtKB-SubCell"/>
</dbReference>
<protein>
    <recommendedName>
        <fullName evidence="7">Polycystin domain-containing protein</fullName>
    </recommendedName>
</protein>
<evidence type="ECO:0000256" key="4">
    <source>
        <dbReference type="ARBA" id="ARBA00022989"/>
    </source>
</evidence>
<dbReference type="EMBL" id="JAODUO010000066">
    <property type="protein sequence ID" value="KAK2190840.1"/>
    <property type="molecule type" value="Genomic_DNA"/>
</dbReference>
<proteinExistence type="inferred from homology"/>
<evidence type="ECO:0000256" key="2">
    <source>
        <dbReference type="ARBA" id="ARBA00007200"/>
    </source>
</evidence>
<reference evidence="8" key="1">
    <citation type="journal article" date="2023" name="Mol. Biol. Evol.">
        <title>Third-Generation Sequencing Reveals the Adaptive Role of the Epigenome in Three Deep-Sea Polychaetes.</title>
        <authorList>
            <person name="Perez M."/>
            <person name="Aroh O."/>
            <person name="Sun Y."/>
            <person name="Lan Y."/>
            <person name="Juniper S.K."/>
            <person name="Young C.R."/>
            <person name="Angers B."/>
            <person name="Qian P.Y."/>
        </authorList>
    </citation>
    <scope>NUCLEOTIDE SEQUENCE</scope>
    <source>
        <strain evidence="8">R07B-5</strain>
    </source>
</reference>
<evidence type="ECO:0000313" key="8">
    <source>
        <dbReference type="EMBL" id="KAK2190840.1"/>
    </source>
</evidence>
<evidence type="ECO:0000256" key="3">
    <source>
        <dbReference type="ARBA" id="ARBA00022692"/>
    </source>
</evidence>
<dbReference type="PANTHER" id="PTHR10877:SF150">
    <property type="entry name" value="REJ DOMAIN-CONTAINING PROTEIN"/>
    <property type="match status" value="1"/>
</dbReference>
<dbReference type="InterPro" id="IPR046791">
    <property type="entry name" value="Polycystin_dom"/>
</dbReference>
<dbReference type="InterPro" id="IPR051223">
    <property type="entry name" value="Polycystin"/>
</dbReference>
<comment type="caution">
    <text evidence="8">The sequence shown here is derived from an EMBL/GenBank/DDBJ whole genome shotgun (WGS) entry which is preliminary data.</text>
</comment>
<feature type="transmembrane region" description="Helical" evidence="6">
    <location>
        <begin position="236"/>
        <end position="257"/>
    </location>
</feature>
<dbReference type="Proteomes" id="UP001209878">
    <property type="component" value="Unassembled WGS sequence"/>
</dbReference>
<evidence type="ECO:0000313" key="9">
    <source>
        <dbReference type="Proteomes" id="UP001209878"/>
    </source>
</evidence>
<dbReference type="GO" id="GO:0005262">
    <property type="term" value="F:calcium channel activity"/>
    <property type="evidence" value="ECO:0007669"/>
    <property type="project" value="TreeGrafter"/>
</dbReference>
<evidence type="ECO:0000256" key="1">
    <source>
        <dbReference type="ARBA" id="ARBA00004141"/>
    </source>
</evidence>
<comment type="similarity">
    <text evidence="2">Belongs to the polycystin family.</text>
</comment>
<feature type="domain" description="Polycystin" evidence="7">
    <location>
        <begin position="54"/>
        <end position="195"/>
    </location>
</feature>
<keyword evidence="3 6" id="KW-0812">Transmembrane</keyword>
<name>A0AAD9UIR5_RIDPI</name>
<evidence type="ECO:0000256" key="5">
    <source>
        <dbReference type="ARBA" id="ARBA00023136"/>
    </source>
</evidence>
<gene>
    <name evidence="8" type="ORF">NP493_66g01013</name>
</gene>
<dbReference type="AlphaFoldDB" id="A0AAD9UIR5"/>
<evidence type="ECO:0000259" key="7">
    <source>
        <dbReference type="Pfam" id="PF20519"/>
    </source>
</evidence>
<dbReference type="Pfam" id="PF20519">
    <property type="entry name" value="Polycystin_dom"/>
    <property type="match status" value="1"/>
</dbReference>
<sequence length="377" mass="43104">MYSLSYGYARSVAWTVSFLSTFFQDAGIFEPMKVLVIAAFMTFVANTHARPKVRTTIDMWQYIEHSFVPSLHAGNTRYIADDANVLVGFARIRQLRVVPGPDSFGAEDTASYLPSWRKLGRNTSHRINQSPWVYHSAEETGTSSVRGRHQTFSGGGYLIPVWSTRNSKMVESLEKLRNASWVDDNTRAVVLEFTVLFGSNCIGLENFAKAVMYVVSLFRLNVVSSKNECTHDFSSFVNLMLFSFATICVVFMWRLLLLMCGITAQYTPTTRDEKAELQFVDFLRCRLLVGIGYWNMDDYIAHTISLQPGPDKSIGPTREQCRQFRRNLLYRRFHPLRVPACRKQHIHPHKAFTSGGAGCKYHTDGRTRQYYDVFSQI</sequence>
<evidence type="ECO:0000256" key="6">
    <source>
        <dbReference type="SAM" id="Phobius"/>
    </source>
</evidence>
<keyword evidence="5 6" id="KW-0472">Membrane</keyword>
<comment type="subcellular location">
    <subcellularLocation>
        <location evidence="1">Membrane</location>
        <topology evidence="1">Multi-pass membrane protein</topology>
    </subcellularLocation>
</comment>
<keyword evidence="9" id="KW-1185">Reference proteome</keyword>
<organism evidence="8 9">
    <name type="scientific">Ridgeia piscesae</name>
    <name type="common">Tubeworm</name>
    <dbReference type="NCBI Taxonomy" id="27915"/>
    <lineage>
        <taxon>Eukaryota</taxon>
        <taxon>Metazoa</taxon>
        <taxon>Spiralia</taxon>
        <taxon>Lophotrochozoa</taxon>
        <taxon>Annelida</taxon>
        <taxon>Polychaeta</taxon>
        <taxon>Sedentaria</taxon>
        <taxon>Canalipalpata</taxon>
        <taxon>Sabellida</taxon>
        <taxon>Siboglinidae</taxon>
        <taxon>Ridgeia</taxon>
    </lineage>
</organism>
<dbReference type="GO" id="GO:0050982">
    <property type="term" value="P:detection of mechanical stimulus"/>
    <property type="evidence" value="ECO:0007669"/>
    <property type="project" value="TreeGrafter"/>
</dbReference>
<dbReference type="PANTHER" id="PTHR10877">
    <property type="entry name" value="POLYCYSTIN FAMILY MEMBER"/>
    <property type="match status" value="1"/>
</dbReference>